<evidence type="ECO:0000313" key="6">
    <source>
        <dbReference type="Proteomes" id="UP001445268"/>
    </source>
</evidence>
<organism evidence="5 6">
    <name type="scientific">Marinobacter alkaliphilus</name>
    <dbReference type="NCBI Taxonomy" id="254719"/>
    <lineage>
        <taxon>Bacteria</taxon>
        <taxon>Pseudomonadati</taxon>
        <taxon>Pseudomonadota</taxon>
        <taxon>Gammaproteobacteria</taxon>
        <taxon>Pseudomonadales</taxon>
        <taxon>Marinobacteraceae</taxon>
        <taxon>Marinobacter</taxon>
    </lineage>
</organism>
<proteinExistence type="predicted"/>
<keyword evidence="3" id="KW-0732">Signal</keyword>
<feature type="domain" description="Bacterial surface antigen (D15)" evidence="4">
    <location>
        <begin position="189"/>
        <end position="558"/>
    </location>
</feature>
<evidence type="ECO:0000256" key="2">
    <source>
        <dbReference type="ARBA" id="ARBA00023136"/>
    </source>
</evidence>
<evidence type="ECO:0000256" key="3">
    <source>
        <dbReference type="SAM" id="SignalP"/>
    </source>
</evidence>
<evidence type="ECO:0000256" key="1">
    <source>
        <dbReference type="ARBA" id="ARBA00004370"/>
    </source>
</evidence>
<evidence type="ECO:0000259" key="4">
    <source>
        <dbReference type="Pfam" id="PF01103"/>
    </source>
</evidence>
<feature type="chain" id="PRO_5046056909" evidence="3">
    <location>
        <begin position="31"/>
        <end position="576"/>
    </location>
</feature>
<dbReference type="RefSeq" id="WP_342630930.1">
    <property type="nucleotide sequence ID" value="NZ_CP152380.1"/>
</dbReference>
<reference evidence="5 6" key="1">
    <citation type="submission" date="2024-04" db="EMBL/GenBank/DDBJ databases">
        <title>Marinobacter sp. SBY-1.</title>
        <authorList>
            <person name="Pan C."/>
        </authorList>
    </citation>
    <scope>NUCLEOTIDE SEQUENCE [LARGE SCALE GENOMIC DNA]</scope>
    <source>
        <strain evidence="5 6">SBY-1</strain>
    </source>
</reference>
<dbReference type="EMBL" id="CP152380">
    <property type="protein sequence ID" value="XAF52985.1"/>
    <property type="molecule type" value="Genomic_DNA"/>
</dbReference>
<keyword evidence="2" id="KW-0472">Membrane</keyword>
<gene>
    <name evidence="5" type="ORF">AAGT77_13800</name>
</gene>
<dbReference type="Gene3D" id="2.40.160.50">
    <property type="entry name" value="membrane protein fhac: a member of the omp85/tpsb transporter family"/>
    <property type="match status" value="1"/>
</dbReference>
<sequence>MTVRAVSKAVIMCRRGLLVAGLMLAGLAFGAESPDEACTVSDIQPEMIDLDKPRDQLARQSNLVIPPGAKIGSIRIIQRPIFDTSDPKQDNFLYHALNTLNTPTWESALRSQLVFVEGDIYSPGLLEESERVLRQREYLTAAWVGVTRLCGDEVEVSVLARDTWTLLPTLGITRSGGDNTTNAGISDPNFLGSGKSLGISYTKDPDRSETSVFVDDPNVIGSHWQAGFSYDDRSDGRGRSAYLERPFFSERTNWRFGLAGVDDVREESRYVGAQAIADYRRSREYFSIDGGWRLAERNERQLRLLAGYRYEAFGFQPLPDQPALDVLPDDRTLSYPWIGFDYRQNRFREMTNLTRLQRVEDVRDGFLWRTELGYSGSGLGATEDRVVLNMSFQDSLLATETNYASYGLNQSGTYRLDQDRVENLLGTLSLEYFHGGSVRWTGWYTSLAFTAARNLTADQQLLIGGENGLRGYPSEYQQGDRRVLWTLERRYFPDWHPFKLFRMGGVVFVDAGRAWFADGQSNGPDGGVLRDVGVGLRLASSRVEVQRMLHFDLAFPLDGDDSIDALQVLLRGRSRF</sequence>
<keyword evidence="6" id="KW-1185">Reference proteome</keyword>
<dbReference type="Pfam" id="PF01103">
    <property type="entry name" value="Omp85"/>
    <property type="match status" value="1"/>
</dbReference>
<name>A0ABZ3E1H3_9GAMM</name>
<dbReference type="Proteomes" id="UP001445268">
    <property type="component" value="Chromosome"/>
</dbReference>
<accession>A0ABZ3E1H3</accession>
<dbReference type="InterPro" id="IPR000184">
    <property type="entry name" value="Bac_surfAg_D15"/>
</dbReference>
<protein>
    <submittedName>
        <fullName evidence="5">BamA/TamA family outer membrane protein</fullName>
    </submittedName>
</protein>
<evidence type="ECO:0000313" key="5">
    <source>
        <dbReference type="EMBL" id="XAF52985.1"/>
    </source>
</evidence>
<feature type="signal peptide" evidence="3">
    <location>
        <begin position="1"/>
        <end position="30"/>
    </location>
</feature>
<comment type="subcellular location">
    <subcellularLocation>
        <location evidence="1">Membrane</location>
    </subcellularLocation>
</comment>